<dbReference type="EMBL" id="AP024110">
    <property type="protein sequence ID" value="BCM24596.1"/>
    <property type="molecule type" value="Genomic_DNA"/>
</dbReference>
<feature type="transmembrane region" description="Helical" evidence="12">
    <location>
        <begin position="370"/>
        <end position="392"/>
    </location>
</feature>
<evidence type="ECO:0000256" key="6">
    <source>
        <dbReference type="ARBA" id="ARBA00022692"/>
    </source>
</evidence>
<feature type="transmembrane region" description="Helical" evidence="12">
    <location>
        <begin position="208"/>
        <end position="231"/>
    </location>
</feature>
<feature type="transmembrane region" description="Helical" evidence="12">
    <location>
        <begin position="251"/>
        <end position="272"/>
    </location>
</feature>
<evidence type="ECO:0000313" key="16">
    <source>
        <dbReference type="Proteomes" id="UP000826722"/>
    </source>
</evidence>
<gene>
    <name evidence="12 15" type="primary">kup</name>
    <name evidence="15" type="ORF">ZMTM_08550</name>
</gene>
<keyword evidence="6 12" id="KW-0812">Transmembrane</keyword>
<evidence type="ECO:0000256" key="11">
    <source>
        <dbReference type="ARBA" id="ARBA00023136"/>
    </source>
</evidence>
<keyword evidence="7 12" id="KW-0769">Symport</keyword>
<proteinExistence type="inferred from homology"/>
<evidence type="ECO:0000256" key="2">
    <source>
        <dbReference type="ARBA" id="ARBA00007019"/>
    </source>
</evidence>
<evidence type="ECO:0000256" key="12">
    <source>
        <dbReference type="HAMAP-Rule" id="MF_01522"/>
    </source>
</evidence>
<comment type="subcellular location">
    <subcellularLocation>
        <location evidence="12">Cell membrane</location>
        <topology evidence="12">Multi-pass membrane protein</topology>
    </subcellularLocation>
    <subcellularLocation>
        <location evidence="1">Membrane</location>
        <topology evidence="1">Multi-pass membrane protein</topology>
    </subcellularLocation>
</comment>
<dbReference type="PANTHER" id="PTHR30540">
    <property type="entry name" value="OSMOTIC STRESS POTASSIUM TRANSPORTER"/>
    <property type="match status" value="1"/>
</dbReference>
<evidence type="ECO:0000256" key="8">
    <source>
        <dbReference type="ARBA" id="ARBA00022958"/>
    </source>
</evidence>
<organism evidence="15 16">
    <name type="scientific">Methyloradius palustris</name>
    <dbReference type="NCBI Taxonomy" id="2778876"/>
    <lineage>
        <taxon>Bacteria</taxon>
        <taxon>Pseudomonadati</taxon>
        <taxon>Pseudomonadota</taxon>
        <taxon>Betaproteobacteria</taxon>
        <taxon>Nitrosomonadales</taxon>
        <taxon>Methylophilaceae</taxon>
        <taxon>Methyloradius</taxon>
    </lineage>
</organism>
<comment type="similarity">
    <text evidence="2 12">Belongs to the HAK/KUP transporter (TC 2.A.72) family.</text>
</comment>
<keyword evidence="16" id="KW-1185">Reference proteome</keyword>
<feature type="transmembrane region" description="Helical" evidence="12">
    <location>
        <begin position="175"/>
        <end position="196"/>
    </location>
</feature>
<feature type="transmembrane region" description="Helical" evidence="12">
    <location>
        <begin position="107"/>
        <end position="135"/>
    </location>
</feature>
<evidence type="ECO:0000256" key="5">
    <source>
        <dbReference type="ARBA" id="ARBA00022538"/>
    </source>
</evidence>
<comment type="catalytic activity">
    <reaction evidence="12">
        <text>K(+)(in) + H(+)(in) = K(+)(out) + H(+)(out)</text>
        <dbReference type="Rhea" id="RHEA:28490"/>
        <dbReference type="ChEBI" id="CHEBI:15378"/>
        <dbReference type="ChEBI" id="CHEBI:29103"/>
    </reaction>
</comment>
<evidence type="ECO:0000313" key="15">
    <source>
        <dbReference type="EMBL" id="BCM24596.1"/>
    </source>
</evidence>
<accession>A0A8D5JQL2</accession>
<name>A0A8D5JQL2_9PROT</name>
<dbReference type="HAMAP" id="MF_01522">
    <property type="entry name" value="Kup"/>
    <property type="match status" value="1"/>
</dbReference>
<dbReference type="AlphaFoldDB" id="A0A8D5JQL2"/>
<evidence type="ECO:0000256" key="9">
    <source>
        <dbReference type="ARBA" id="ARBA00022989"/>
    </source>
</evidence>
<evidence type="ECO:0000259" key="13">
    <source>
        <dbReference type="Pfam" id="PF02705"/>
    </source>
</evidence>
<evidence type="ECO:0000259" key="14">
    <source>
        <dbReference type="Pfam" id="PF22776"/>
    </source>
</evidence>
<reference evidence="15" key="1">
    <citation type="journal article" date="2021" name="Arch. Microbiol.">
        <title>Methyloradius palustris gen. nov., sp. nov., a methanol-oxidizing bacterium isolated from snow.</title>
        <authorList>
            <person name="Miyadera T."/>
            <person name="Kojima H."/>
            <person name="Fukui M."/>
        </authorList>
    </citation>
    <scope>NUCLEOTIDE SEQUENCE</scope>
    <source>
        <strain evidence="15">Zm11</strain>
    </source>
</reference>
<evidence type="ECO:0000256" key="1">
    <source>
        <dbReference type="ARBA" id="ARBA00004141"/>
    </source>
</evidence>
<feature type="transmembrane region" description="Helical" evidence="12">
    <location>
        <begin position="53"/>
        <end position="73"/>
    </location>
</feature>
<feature type="domain" description="K+ potassium transporter integral membrane" evidence="13">
    <location>
        <begin position="16"/>
        <end position="469"/>
    </location>
</feature>
<dbReference type="PANTHER" id="PTHR30540:SF79">
    <property type="entry name" value="LOW AFFINITY POTASSIUM TRANSPORT SYSTEM PROTEIN KUP"/>
    <property type="match status" value="1"/>
</dbReference>
<feature type="transmembrane region" description="Helical" evidence="12">
    <location>
        <begin position="147"/>
        <end position="163"/>
    </location>
</feature>
<keyword evidence="4 12" id="KW-1003">Cell membrane</keyword>
<dbReference type="Pfam" id="PF02705">
    <property type="entry name" value="K_trans"/>
    <property type="match status" value="1"/>
</dbReference>
<keyword evidence="3 12" id="KW-0813">Transport</keyword>
<feature type="transmembrane region" description="Helical" evidence="12">
    <location>
        <begin position="429"/>
        <end position="446"/>
    </location>
</feature>
<evidence type="ECO:0000256" key="7">
    <source>
        <dbReference type="ARBA" id="ARBA00022847"/>
    </source>
</evidence>
<dbReference type="GO" id="GO:0015293">
    <property type="term" value="F:symporter activity"/>
    <property type="evidence" value="ECO:0007669"/>
    <property type="project" value="UniProtKB-UniRule"/>
</dbReference>
<evidence type="ECO:0000256" key="3">
    <source>
        <dbReference type="ARBA" id="ARBA00022448"/>
    </source>
</evidence>
<dbReference type="Proteomes" id="UP000826722">
    <property type="component" value="Chromosome"/>
</dbReference>
<feature type="transmembrane region" description="Helical" evidence="12">
    <location>
        <begin position="347"/>
        <end position="364"/>
    </location>
</feature>
<feature type="transmembrane region" description="Helical" evidence="12">
    <location>
        <begin position="292"/>
        <end position="317"/>
    </location>
</feature>
<feature type="transmembrane region" description="Helical" evidence="12">
    <location>
        <begin position="404"/>
        <end position="423"/>
    </location>
</feature>
<keyword evidence="9 12" id="KW-1133">Transmembrane helix</keyword>
<dbReference type="KEGG" id="mpau:ZMTM_08550"/>
<sequence length="628" mass="68819">MSSSNNSTKSRTRALSLAALGVVYGDIGTSPLYTMKEVFAAGHHPVALTPDNIYGILSLIVWSLIMVVSVKYLTFITRADNRGEGGIMALLALASRNLARDKGKQRLVMLIGILGACMFYADGMITPAISVLSAIEGLQVATTAFDSWIIPITLIVLFILFFVQSKGTGTMGALFGPIMLLWFGTLGTLGLINIFHHPNVLVALSPHYAVHFFIASPWVAFVALGAVVLAVTGTEALYADMGHFGRKPIQLAWFSLVLPALILNYFGQGALILHDPEAVKNPFYLLAPDWMLYPLVALATVATVIASQAVISGAFSVSRQALQLGYLPRMEIEHTSSSQEGQIYMPYVNWTLMLAVMALVVGFGSSGDLAAAYGIAVTGDMVITTLLASVVFHGVWGWSWLRTGLVVALFLTIDLAFFSANVLKIPDGGWFPILMAVVIFSVMLTWKTGRDLLFLRLKSEAMALDPFIESIGKYPPTRVPGNAVFMTQNPQGVPNALLHNLKHNKVLHEKVVLLTVKVKDYPFVPLVNRLNVEKLGHDFFRVTVRYGFKDEPDLPRDLRMCSVHGVELDSIDTSFFIGKETLILGHEPGFAFWRKKLFVAMFRNADSVTNHFKLPPNRVVELGAQVIF</sequence>
<dbReference type="InterPro" id="IPR053951">
    <property type="entry name" value="K_trans_N"/>
</dbReference>
<dbReference type="InterPro" id="IPR023051">
    <property type="entry name" value="Kup"/>
</dbReference>
<keyword evidence="5 12" id="KW-0633">Potassium transport</keyword>
<dbReference type="RefSeq" id="WP_221765111.1">
    <property type="nucleotide sequence ID" value="NZ_AP024110.1"/>
</dbReference>
<dbReference type="GO" id="GO:0005886">
    <property type="term" value="C:plasma membrane"/>
    <property type="evidence" value="ECO:0007669"/>
    <property type="project" value="UniProtKB-SubCell"/>
</dbReference>
<keyword evidence="8 12" id="KW-0630">Potassium</keyword>
<evidence type="ECO:0000256" key="10">
    <source>
        <dbReference type="ARBA" id="ARBA00023065"/>
    </source>
</evidence>
<keyword evidence="10 12" id="KW-0406">Ion transport</keyword>
<dbReference type="Pfam" id="PF22776">
    <property type="entry name" value="K_trans_C"/>
    <property type="match status" value="1"/>
</dbReference>
<keyword evidence="11 12" id="KW-0472">Membrane</keyword>
<protein>
    <recommendedName>
        <fullName evidence="12">Probable potassium transport system protein Kup</fullName>
    </recommendedName>
</protein>
<feature type="domain" description="K+ potassium transporter C-terminal" evidence="14">
    <location>
        <begin position="480"/>
        <end position="626"/>
    </location>
</feature>
<dbReference type="InterPro" id="IPR003855">
    <property type="entry name" value="K+_transporter"/>
</dbReference>
<evidence type="ECO:0000256" key="4">
    <source>
        <dbReference type="ARBA" id="ARBA00022475"/>
    </source>
</evidence>
<comment type="function">
    <text evidence="12">Transport of potassium into the cell. Likely operates as a K(+):H(+) symporter.</text>
</comment>
<dbReference type="InterPro" id="IPR053952">
    <property type="entry name" value="K_trans_C"/>
</dbReference>
<dbReference type="GO" id="GO:0015079">
    <property type="term" value="F:potassium ion transmembrane transporter activity"/>
    <property type="evidence" value="ECO:0007669"/>
    <property type="project" value="UniProtKB-UniRule"/>
</dbReference>